<dbReference type="EMBL" id="SMMG02000002">
    <property type="protein sequence ID" value="KAA3483920.1"/>
    <property type="molecule type" value="Genomic_DNA"/>
</dbReference>
<organism evidence="1 2">
    <name type="scientific">Gossypium australe</name>
    <dbReference type="NCBI Taxonomy" id="47621"/>
    <lineage>
        <taxon>Eukaryota</taxon>
        <taxon>Viridiplantae</taxon>
        <taxon>Streptophyta</taxon>
        <taxon>Embryophyta</taxon>
        <taxon>Tracheophyta</taxon>
        <taxon>Spermatophyta</taxon>
        <taxon>Magnoliopsida</taxon>
        <taxon>eudicotyledons</taxon>
        <taxon>Gunneridae</taxon>
        <taxon>Pentapetalae</taxon>
        <taxon>rosids</taxon>
        <taxon>malvids</taxon>
        <taxon>Malvales</taxon>
        <taxon>Malvaceae</taxon>
        <taxon>Malvoideae</taxon>
        <taxon>Gossypium</taxon>
    </lineage>
</organism>
<accession>A0A5B6WQ25</accession>
<comment type="caution">
    <text evidence="1">The sequence shown here is derived from an EMBL/GenBank/DDBJ whole genome shotgun (WGS) entry which is preliminary data.</text>
</comment>
<reference evidence="2" key="1">
    <citation type="journal article" date="2019" name="Plant Biotechnol. J.">
        <title>Genome sequencing of the Australian wild diploid species Gossypium australe highlights disease resistance and delayed gland morphogenesis.</title>
        <authorList>
            <person name="Cai Y."/>
            <person name="Cai X."/>
            <person name="Wang Q."/>
            <person name="Wang P."/>
            <person name="Zhang Y."/>
            <person name="Cai C."/>
            <person name="Xu Y."/>
            <person name="Wang K."/>
            <person name="Zhou Z."/>
            <person name="Wang C."/>
            <person name="Geng S."/>
            <person name="Li B."/>
            <person name="Dong Q."/>
            <person name="Hou Y."/>
            <person name="Wang H."/>
            <person name="Ai P."/>
            <person name="Liu Z."/>
            <person name="Yi F."/>
            <person name="Sun M."/>
            <person name="An G."/>
            <person name="Cheng J."/>
            <person name="Zhang Y."/>
            <person name="Shi Q."/>
            <person name="Xie Y."/>
            <person name="Shi X."/>
            <person name="Chang Y."/>
            <person name="Huang F."/>
            <person name="Chen Y."/>
            <person name="Hong S."/>
            <person name="Mi L."/>
            <person name="Sun Q."/>
            <person name="Zhang L."/>
            <person name="Zhou B."/>
            <person name="Peng R."/>
            <person name="Zhang X."/>
            <person name="Liu F."/>
        </authorList>
    </citation>
    <scope>NUCLEOTIDE SEQUENCE [LARGE SCALE GENOMIC DNA]</scope>
    <source>
        <strain evidence="2">cv. PA1801</strain>
    </source>
</reference>
<proteinExistence type="predicted"/>
<evidence type="ECO:0000313" key="2">
    <source>
        <dbReference type="Proteomes" id="UP000325315"/>
    </source>
</evidence>
<keyword evidence="2" id="KW-1185">Reference proteome</keyword>
<dbReference type="AlphaFoldDB" id="A0A5B6WQ25"/>
<protein>
    <submittedName>
        <fullName evidence="1">Uncharacterized protein</fullName>
    </submittedName>
</protein>
<dbReference type="Proteomes" id="UP000325315">
    <property type="component" value="Unassembled WGS sequence"/>
</dbReference>
<gene>
    <name evidence="1" type="ORF">EPI10_006041</name>
</gene>
<sequence length="61" mass="7381">MLQGRSRQKHLVDAYSSSFYGKVTKSAVIKFNFNFKFKKKKEKRKKRKKLSKKILKDDWNL</sequence>
<evidence type="ECO:0000313" key="1">
    <source>
        <dbReference type="EMBL" id="KAA3483920.1"/>
    </source>
</evidence>
<name>A0A5B6WQ25_9ROSI</name>